<keyword evidence="4" id="KW-1185">Reference proteome</keyword>
<keyword evidence="1" id="KW-1133">Transmembrane helix</keyword>
<dbReference type="RefSeq" id="WP_229721390.1">
    <property type="nucleotide sequence ID" value="NZ_BMCK01000001.1"/>
</dbReference>
<evidence type="ECO:0000259" key="2">
    <source>
        <dbReference type="Pfam" id="PF13400"/>
    </source>
</evidence>
<dbReference type="Proteomes" id="UP000630594">
    <property type="component" value="Unassembled WGS sequence"/>
</dbReference>
<comment type="caution">
    <text evidence="3">The sequence shown here is derived from an EMBL/GenBank/DDBJ whole genome shotgun (WGS) entry which is preliminary data.</text>
</comment>
<dbReference type="InterPro" id="IPR028087">
    <property type="entry name" value="Tad_N"/>
</dbReference>
<keyword evidence="1" id="KW-0472">Membrane</keyword>
<dbReference type="EMBL" id="BMCK01000001">
    <property type="protein sequence ID" value="GGD11236.1"/>
    <property type="molecule type" value="Genomic_DNA"/>
</dbReference>
<organism evidence="3 4">
    <name type="scientific">Nocardioides daphniae</name>
    <dbReference type="NCBI Taxonomy" id="402297"/>
    <lineage>
        <taxon>Bacteria</taxon>
        <taxon>Bacillati</taxon>
        <taxon>Actinomycetota</taxon>
        <taxon>Actinomycetes</taxon>
        <taxon>Propionibacteriales</taxon>
        <taxon>Nocardioidaceae</taxon>
        <taxon>Nocardioides</taxon>
    </lineage>
</organism>
<accession>A0ABQ1Q2L0</accession>
<evidence type="ECO:0000313" key="4">
    <source>
        <dbReference type="Proteomes" id="UP000630594"/>
    </source>
</evidence>
<keyword evidence="1" id="KW-0812">Transmembrane</keyword>
<feature type="domain" description="Putative Flp pilus-assembly TadG-like N-terminal" evidence="2">
    <location>
        <begin position="83"/>
        <end position="129"/>
    </location>
</feature>
<sequence length="214" mass="22516">MTRRVDHPQEGDAVPTDDIRAALRQLGIGPTDEMINVLEERPQGTVLPDGYVPGLTAVRVDTSSLADPSAGDGRLRTSRDERGSISVWFATASFAMIILVGMAVDLGGKVHTQQQARSAAAQAARTGAQEVQGSTAVRGEDLRVDINAAKAAAMDYLHAAGVEGNARVVDGDTLIVTTTDTYTSKFLGIIGLDTMQVTGEASARLIRAEGGIER</sequence>
<feature type="transmembrane region" description="Helical" evidence="1">
    <location>
        <begin position="85"/>
        <end position="104"/>
    </location>
</feature>
<evidence type="ECO:0000256" key="1">
    <source>
        <dbReference type="SAM" id="Phobius"/>
    </source>
</evidence>
<name>A0ABQ1Q2L0_9ACTN</name>
<gene>
    <name evidence="3" type="ORF">GCM10007231_07490</name>
</gene>
<proteinExistence type="predicted"/>
<protein>
    <recommendedName>
        <fullName evidence="2">Putative Flp pilus-assembly TadG-like N-terminal domain-containing protein</fullName>
    </recommendedName>
</protein>
<reference evidence="4" key="1">
    <citation type="journal article" date="2019" name="Int. J. Syst. Evol. Microbiol.">
        <title>The Global Catalogue of Microorganisms (GCM) 10K type strain sequencing project: providing services to taxonomists for standard genome sequencing and annotation.</title>
        <authorList>
            <consortium name="The Broad Institute Genomics Platform"/>
            <consortium name="The Broad Institute Genome Sequencing Center for Infectious Disease"/>
            <person name="Wu L."/>
            <person name="Ma J."/>
        </authorList>
    </citation>
    <scope>NUCLEOTIDE SEQUENCE [LARGE SCALE GENOMIC DNA]</scope>
    <source>
        <strain evidence="4">CCM 7403</strain>
    </source>
</reference>
<evidence type="ECO:0000313" key="3">
    <source>
        <dbReference type="EMBL" id="GGD11236.1"/>
    </source>
</evidence>
<dbReference type="Pfam" id="PF13400">
    <property type="entry name" value="Tad"/>
    <property type="match status" value="1"/>
</dbReference>